<dbReference type="InterPro" id="IPR001810">
    <property type="entry name" value="F-box_dom"/>
</dbReference>
<evidence type="ECO:0000259" key="1">
    <source>
        <dbReference type="PROSITE" id="PS50181"/>
    </source>
</evidence>
<keyword evidence="2" id="KW-1185">Reference proteome</keyword>
<dbReference type="NCBIfam" id="TIGR01640">
    <property type="entry name" value="F_box_assoc_1"/>
    <property type="match status" value="1"/>
</dbReference>
<dbReference type="SUPFAM" id="SSF81383">
    <property type="entry name" value="F-box domain"/>
    <property type="match status" value="1"/>
</dbReference>
<dbReference type="OrthoDB" id="1867629at2759"/>
<dbReference type="RefSeq" id="XP_030543911.1">
    <property type="nucleotide sequence ID" value="XM_030688051.1"/>
</dbReference>
<proteinExistence type="predicted"/>
<sequence>MASLPVDVLMEIFLWLSAKTLVRFRCVCKSWNSLLISPFFIKAYLERSIKLHKFYLLKDDFNFSRIQIHDCHKSELSDLDTSFVEDGQQFKLVGSCNGVVCLSNFGHGYTRHSKIYLWNPSTGENRALPQANSHVCNVVGFGFDPSSGHLDDFKVVSLSIYFEGPSDHTSQVEVYYGFRRNCWKQVGDIFPASFAHCLHHQVILENFICWCPFHPLNDESSLILFDVVKDVFQRIAVPDVLPLAQKYINLLDGCLSLIAYNSLTQLFDVWLMKEFGACESWTKLYTIGAPADGSLGYWPVGSANSGEILFSKALESGIAKRHWVLLLYNVGSEEFEEFGVELDSCFNVRVVPFIESLISLSSTNNVEH</sequence>
<dbReference type="SMART" id="SM00256">
    <property type="entry name" value="FBOX"/>
    <property type="match status" value="1"/>
</dbReference>
<evidence type="ECO:0000313" key="3">
    <source>
        <dbReference type="RefSeq" id="XP_030543911.1"/>
    </source>
</evidence>
<dbReference type="InterPro" id="IPR050796">
    <property type="entry name" value="SCF_F-box_component"/>
</dbReference>
<dbReference type="Gene3D" id="1.20.1280.50">
    <property type="match status" value="1"/>
</dbReference>
<protein>
    <submittedName>
        <fullName evidence="3">F-box/kelch-repeat protein At3g23880-like</fullName>
    </submittedName>
</protein>
<gene>
    <name evidence="3" type="primary">LOC115750581</name>
</gene>
<dbReference type="PANTHER" id="PTHR31672">
    <property type="entry name" value="BNACNNG10540D PROTEIN"/>
    <property type="match status" value="1"/>
</dbReference>
<dbReference type="KEGG" id="rarg:115750581"/>
<name>A0A8B8Q9V1_9MYRT</name>
<accession>A0A8B8Q9V1</accession>
<dbReference type="PROSITE" id="PS50181">
    <property type="entry name" value="FBOX"/>
    <property type="match status" value="1"/>
</dbReference>
<evidence type="ECO:0000313" key="2">
    <source>
        <dbReference type="Proteomes" id="UP000827889"/>
    </source>
</evidence>
<dbReference type="InterPro" id="IPR017451">
    <property type="entry name" value="F-box-assoc_interact_dom"/>
</dbReference>
<reference evidence="3" key="1">
    <citation type="submission" date="2025-08" db="UniProtKB">
        <authorList>
            <consortium name="RefSeq"/>
        </authorList>
    </citation>
    <scope>IDENTIFICATION</scope>
    <source>
        <tissue evidence="3">Leaf</tissue>
    </source>
</reference>
<dbReference type="CDD" id="cd22157">
    <property type="entry name" value="F-box_AtFBW1-like"/>
    <property type="match status" value="1"/>
</dbReference>
<dbReference type="InterPro" id="IPR036047">
    <property type="entry name" value="F-box-like_dom_sf"/>
</dbReference>
<dbReference type="Pfam" id="PF00646">
    <property type="entry name" value="F-box"/>
    <property type="match status" value="1"/>
</dbReference>
<dbReference type="SUPFAM" id="SSF50965">
    <property type="entry name" value="Galactose oxidase, central domain"/>
    <property type="match status" value="1"/>
</dbReference>
<dbReference type="InterPro" id="IPR006527">
    <property type="entry name" value="F-box-assoc_dom_typ1"/>
</dbReference>
<dbReference type="GeneID" id="115750581"/>
<feature type="domain" description="F-box" evidence="1">
    <location>
        <begin position="1"/>
        <end position="44"/>
    </location>
</feature>
<dbReference type="Proteomes" id="UP000827889">
    <property type="component" value="Chromosome 10"/>
</dbReference>
<dbReference type="Pfam" id="PF07734">
    <property type="entry name" value="FBA_1"/>
    <property type="match status" value="1"/>
</dbReference>
<dbReference type="PANTHER" id="PTHR31672:SF13">
    <property type="entry name" value="F-BOX PROTEIN CPR30-LIKE"/>
    <property type="match status" value="1"/>
</dbReference>
<dbReference type="AlphaFoldDB" id="A0A8B8Q9V1"/>
<organism evidence="2 3">
    <name type="scientific">Rhodamnia argentea</name>
    <dbReference type="NCBI Taxonomy" id="178133"/>
    <lineage>
        <taxon>Eukaryota</taxon>
        <taxon>Viridiplantae</taxon>
        <taxon>Streptophyta</taxon>
        <taxon>Embryophyta</taxon>
        <taxon>Tracheophyta</taxon>
        <taxon>Spermatophyta</taxon>
        <taxon>Magnoliopsida</taxon>
        <taxon>eudicotyledons</taxon>
        <taxon>Gunneridae</taxon>
        <taxon>Pentapetalae</taxon>
        <taxon>rosids</taxon>
        <taxon>malvids</taxon>
        <taxon>Myrtales</taxon>
        <taxon>Myrtaceae</taxon>
        <taxon>Myrtoideae</taxon>
        <taxon>Myrteae</taxon>
        <taxon>Australasian group</taxon>
        <taxon>Rhodamnia</taxon>
    </lineage>
</organism>
<dbReference type="InterPro" id="IPR011043">
    <property type="entry name" value="Gal_Oxase/kelch_b-propeller"/>
</dbReference>